<gene>
    <name evidence="3" type="ORF">B0X71_01910</name>
</gene>
<dbReference type="InterPro" id="IPR051465">
    <property type="entry name" value="Cell_Envelope_Struct_Comp"/>
</dbReference>
<dbReference type="EMBL" id="CP019640">
    <property type="protein sequence ID" value="AQQ51999.1"/>
    <property type="molecule type" value="Genomic_DNA"/>
</dbReference>
<protein>
    <submittedName>
        <fullName evidence="3">S-layer protein</fullName>
    </submittedName>
</protein>
<keyword evidence="1" id="KW-0732">Signal</keyword>
<dbReference type="InterPro" id="IPR001119">
    <property type="entry name" value="SLH_dom"/>
</dbReference>
<dbReference type="KEGG" id="pmar:B0X71_01910"/>
<keyword evidence="4" id="KW-1185">Reference proteome</keyword>
<dbReference type="PANTHER" id="PTHR43308:SF5">
    <property type="entry name" value="S-LAYER PROTEIN _ PEPTIDOGLYCAN ENDO-BETA-N-ACETYLGLUCOSAMINIDASE"/>
    <property type="match status" value="1"/>
</dbReference>
<dbReference type="Pfam" id="PF00395">
    <property type="entry name" value="SLH"/>
    <property type="match status" value="3"/>
</dbReference>
<sequence length="366" mass="40817">MKTILSLIAAVLLIVGAFISPAFAVVSFDDVEMDHYFADDVIFLHAEGIVNGYPDGTFRPHDEITRAHAVAMLGRALKLDDTQRATDFSDVAASNPFSGYIDAATELGIIRGYPDGTFRPNEKISRAHVALILERALDFPDVFQEPFSDVVPSMEAYEAIAQLANFGVAQGFPDGTFGPNLKVTRGQFAAFLARSIEPSFIPGKQELLETANDILVYLENENFDAVEDYVDDEGLTFCPFAGGCIDDGGVTMTEEEVEDFMDNTTTYLWGYEAGSGFEINLTPAGYYDKYLMNASYEEKEMYGREGHPSTRELVRKAFPEGTVVEFYYPGTEEYGYMDWQSLNMVFEEEQNGEWTLIALVNDRWTP</sequence>
<proteinExistence type="predicted"/>
<feature type="domain" description="SLH" evidence="2">
    <location>
        <begin position="88"/>
        <end position="142"/>
    </location>
</feature>
<feature type="signal peptide" evidence="1">
    <location>
        <begin position="1"/>
        <end position="24"/>
    </location>
</feature>
<organism evidence="3 4">
    <name type="scientific">Planococcus lenghuensis</name>
    <dbReference type="NCBI Taxonomy" id="2213202"/>
    <lineage>
        <taxon>Bacteria</taxon>
        <taxon>Bacillati</taxon>
        <taxon>Bacillota</taxon>
        <taxon>Bacilli</taxon>
        <taxon>Bacillales</taxon>
        <taxon>Caryophanaceae</taxon>
        <taxon>Planococcus</taxon>
    </lineage>
</organism>
<dbReference type="RefSeq" id="WP_077587871.1">
    <property type="nucleotide sequence ID" value="NZ_CP019640.1"/>
</dbReference>
<reference evidence="3 4" key="1">
    <citation type="submission" date="2017-02" db="EMBL/GenBank/DDBJ databases">
        <title>The complete genomic sequence of a novel cold adapted crude oil-degrading bacterium Planococcus qaidamina Y42.</title>
        <authorList>
            <person name="Yang R."/>
        </authorList>
    </citation>
    <scope>NUCLEOTIDE SEQUENCE [LARGE SCALE GENOMIC DNA]</scope>
    <source>
        <strain evidence="3 4">Y42</strain>
    </source>
</reference>
<dbReference type="AlphaFoldDB" id="A0A1Q2KUY7"/>
<evidence type="ECO:0000313" key="4">
    <source>
        <dbReference type="Proteomes" id="UP000188184"/>
    </source>
</evidence>
<accession>A0A1Q2KUY7</accession>
<dbReference type="PANTHER" id="PTHR43308">
    <property type="entry name" value="OUTER MEMBRANE PROTEIN ALPHA-RELATED"/>
    <property type="match status" value="1"/>
</dbReference>
<evidence type="ECO:0000259" key="2">
    <source>
        <dbReference type="PROSITE" id="PS51272"/>
    </source>
</evidence>
<dbReference type="Proteomes" id="UP000188184">
    <property type="component" value="Chromosome"/>
</dbReference>
<evidence type="ECO:0000313" key="3">
    <source>
        <dbReference type="EMBL" id="AQQ51999.1"/>
    </source>
</evidence>
<dbReference type="OrthoDB" id="5845122at2"/>
<feature type="domain" description="SLH" evidence="2">
    <location>
        <begin position="143"/>
        <end position="206"/>
    </location>
</feature>
<dbReference type="PROSITE" id="PS51272">
    <property type="entry name" value="SLH"/>
    <property type="match status" value="3"/>
</dbReference>
<feature type="chain" id="PRO_5013247462" evidence="1">
    <location>
        <begin position="25"/>
        <end position="366"/>
    </location>
</feature>
<evidence type="ECO:0000256" key="1">
    <source>
        <dbReference type="SAM" id="SignalP"/>
    </source>
</evidence>
<feature type="domain" description="SLH" evidence="2">
    <location>
        <begin position="24"/>
        <end position="87"/>
    </location>
</feature>
<name>A0A1Q2KUY7_9BACL</name>